<sequence length="752" mass="83788">MICGINNHDLLTSELIPEVFRLVNSLLSSHNDSVTNELFESKPDTVFWSRIMESISDPYTVERISELILHKLATQDADDVQAYWVLWLLFHRIFKLQPSVRSMFVDKFLLWKVFPISCLKWILQFAVHECPPGTSLSGHNHPGILNTVQRLLSVWSKKEFVQTAPIEQQVYISAALGLSLETMSKEELDGMKNAMHFILQGVSCRLESPNYLVRKMASSVALALSKTIDPKNPLYLEDSCSGETIDWEFGFTIPKKGNLAASNCGGKSVEGTKISTVSGPERDFDSPSNKEKSINVKGRKKLLDFNGLDPDEIIDLASLNLESDDNHEDVDDSASENSYSSNDSSLQPYDLSDDDSDLKRKISQLADVVAALRKSDDADGVERAIDVAEKLIRASPDELKHAARDLTRTLVQVRCSDIALEGAEESTEDKRQRSLVALAVTCPFESLETLNKLLYSPNVDISQRIMILDVMTEAAQELAESKIMKPKHQISSLISVVSDTRPWFLPSSTGTPGAGSWKEISGTGSFLNWSNSYERELPTKPNQIKKGKTRQWSLQSPAQQNQMEYSHNKFPMYAAAFMLPAMEGYDKKRHGVDLLGRDFIVLGKLIYMLGVCMKSVAMHPEASVLAPSLLNMLRSREVCHHREAYVRRAVLFAAACVLVALHPTYISSALLEGNVEISTGLEWIRTWALDVAESDTDKECYTMAMTCIQLHVEMALQTSRALESVRNSLKAGPVLPSDASKVTIKIPHLNGD</sequence>
<protein>
    <submittedName>
        <fullName evidence="7">Telomere length regulation protein TEL2-like isoform B</fullName>
    </submittedName>
</protein>
<dbReference type="EMBL" id="QZWG01000004">
    <property type="protein sequence ID" value="RZC17323.1"/>
    <property type="molecule type" value="Genomic_DNA"/>
</dbReference>
<evidence type="ECO:0000259" key="5">
    <source>
        <dbReference type="Pfam" id="PF10193"/>
    </source>
</evidence>
<comment type="similarity">
    <text evidence="2">Belongs to the TEL2 family.</text>
</comment>
<evidence type="ECO:0000256" key="3">
    <source>
        <dbReference type="ARBA" id="ARBA00022490"/>
    </source>
</evidence>
<keyword evidence="8" id="KW-1185">Reference proteome</keyword>
<keyword evidence="3" id="KW-0963">Cytoplasm</keyword>
<comment type="subcellular location">
    <subcellularLocation>
        <location evidence="1">Cytoplasm</location>
    </subcellularLocation>
</comment>
<proteinExistence type="inferred from homology"/>
<name>A0A445L2H7_GLYSO</name>
<evidence type="ECO:0000313" key="8">
    <source>
        <dbReference type="Proteomes" id="UP000289340"/>
    </source>
</evidence>
<reference evidence="7 8" key="1">
    <citation type="submission" date="2018-09" db="EMBL/GenBank/DDBJ databases">
        <title>A high-quality reference genome of wild soybean provides a powerful tool to mine soybean genomes.</title>
        <authorList>
            <person name="Xie M."/>
            <person name="Chung C.Y.L."/>
            <person name="Li M.-W."/>
            <person name="Wong F.-L."/>
            <person name="Chan T.-F."/>
            <person name="Lam H.-M."/>
        </authorList>
    </citation>
    <scope>NUCLEOTIDE SEQUENCE [LARGE SCALE GENOMIC DNA]</scope>
    <source>
        <strain evidence="8">cv. W05</strain>
        <tissue evidence="7">Hypocotyl of etiolated seedlings</tissue>
    </source>
</reference>
<comment type="caution">
    <text evidence="7">The sequence shown here is derived from an EMBL/GenBank/DDBJ whole genome shotgun (WGS) entry which is preliminary data.</text>
</comment>
<feature type="compositionally biased region" description="Acidic residues" evidence="4">
    <location>
        <begin position="324"/>
        <end position="334"/>
    </location>
</feature>
<accession>A0A445L2H7</accession>
<evidence type="ECO:0000259" key="6">
    <source>
        <dbReference type="Pfam" id="PF25320"/>
    </source>
</evidence>
<dbReference type="PANTHER" id="PTHR15830:SF10">
    <property type="entry name" value="TELOMERE LENGTH REGULATION PROTEIN TEL2 HOMOLOG"/>
    <property type="match status" value="1"/>
</dbReference>
<dbReference type="GO" id="GO:0051879">
    <property type="term" value="F:Hsp90 protein binding"/>
    <property type="evidence" value="ECO:0007669"/>
    <property type="project" value="TreeGrafter"/>
</dbReference>
<evidence type="ECO:0000256" key="4">
    <source>
        <dbReference type="SAM" id="MobiDB-lite"/>
    </source>
</evidence>
<evidence type="ECO:0000313" key="7">
    <source>
        <dbReference type="EMBL" id="RZC17323.1"/>
    </source>
</evidence>
<dbReference type="GO" id="GO:0042162">
    <property type="term" value="F:telomeric DNA binding"/>
    <property type="evidence" value="ECO:0007669"/>
    <property type="project" value="TreeGrafter"/>
</dbReference>
<organism evidence="7 8">
    <name type="scientific">Glycine soja</name>
    <name type="common">Wild soybean</name>
    <dbReference type="NCBI Taxonomy" id="3848"/>
    <lineage>
        <taxon>Eukaryota</taxon>
        <taxon>Viridiplantae</taxon>
        <taxon>Streptophyta</taxon>
        <taxon>Embryophyta</taxon>
        <taxon>Tracheophyta</taxon>
        <taxon>Spermatophyta</taxon>
        <taxon>Magnoliopsida</taxon>
        <taxon>eudicotyledons</taxon>
        <taxon>Gunneridae</taxon>
        <taxon>Pentapetalae</taxon>
        <taxon>rosids</taxon>
        <taxon>fabids</taxon>
        <taxon>Fabales</taxon>
        <taxon>Fabaceae</taxon>
        <taxon>Papilionoideae</taxon>
        <taxon>50 kb inversion clade</taxon>
        <taxon>NPAAA clade</taxon>
        <taxon>indigoferoid/millettioid clade</taxon>
        <taxon>Phaseoleae</taxon>
        <taxon>Glycine</taxon>
        <taxon>Glycine subgen. Soja</taxon>
    </lineage>
</organism>
<dbReference type="GO" id="GO:0005829">
    <property type="term" value="C:cytosol"/>
    <property type="evidence" value="ECO:0007669"/>
    <property type="project" value="TreeGrafter"/>
</dbReference>
<dbReference type="PANTHER" id="PTHR15830">
    <property type="entry name" value="TELOMERE LENGTH REGULATION PROTEIN TEL2 FAMILY MEMBER"/>
    <property type="match status" value="1"/>
</dbReference>
<dbReference type="InterPro" id="IPR051970">
    <property type="entry name" value="TEL2_Regulation"/>
</dbReference>
<dbReference type="Pfam" id="PF10193">
    <property type="entry name" value="Telomere_reg-2"/>
    <property type="match status" value="1"/>
</dbReference>
<dbReference type="Gene3D" id="1.25.40.720">
    <property type="entry name" value="Telomere length regulation protein 2, C-terminal domain"/>
    <property type="match status" value="1"/>
</dbReference>
<feature type="compositionally biased region" description="Basic and acidic residues" evidence="4">
    <location>
        <begin position="280"/>
        <end position="292"/>
    </location>
</feature>
<evidence type="ECO:0000256" key="1">
    <source>
        <dbReference type="ARBA" id="ARBA00004496"/>
    </source>
</evidence>
<feature type="compositionally biased region" description="Low complexity" evidence="4">
    <location>
        <begin position="335"/>
        <end position="350"/>
    </location>
</feature>
<dbReference type="FunFam" id="1.25.40.720:FF:000002">
    <property type="entry name" value="Embryo defective 2423"/>
    <property type="match status" value="1"/>
</dbReference>
<gene>
    <name evidence="7" type="ORF">D0Y65_010222</name>
</gene>
<feature type="domain" description="Telomere length regulation protein conserved" evidence="5">
    <location>
        <begin position="364"/>
        <end position="475"/>
    </location>
</feature>
<feature type="region of interest" description="Disordered" evidence="4">
    <location>
        <begin position="324"/>
        <end position="353"/>
    </location>
</feature>
<dbReference type="Proteomes" id="UP000289340">
    <property type="component" value="Chromosome 4"/>
</dbReference>
<dbReference type="Pfam" id="PF25320">
    <property type="entry name" value="TELO2_ARM"/>
    <property type="match status" value="1"/>
</dbReference>
<feature type="region of interest" description="Disordered" evidence="4">
    <location>
        <begin position="270"/>
        <end position="292"/>
    </location>
</feature>
<dbReference type="GO" id="GO:0051083">
    <property type="term" value="P:'de novo' cotranslational protein folding"/>
    <property type="evidence" value="ECO:0007669"/>
    <property type="project" value="TreeGrafter"/>
</dbReference>
<dbReference type="AlphaFoldDB" id="A0A445L2H7"/>
<evidence type="ECO:0000256" key="2">
    <source>
        <dbReference type="ARBA" id="ARBA00006133"/>
    </source>
</evidence>
<dbReference type="InterPro" id="IPR057348">
    <property type="entry name" value="TELO2_ARM"/>
</dbReference>
<feature type="domain" description="TELO2 ARM repeat" evidence="6">
    <location>
        <begin position="9"/>
        <end position="247"/>
    </location>
</feature>
<dbReference type="InterPro" id="IPR019337">
    <property type="entry name" value="Telomere_length_regulation_dom"/>
</dbReference>
<dbReference type="InterPro" id="IPR038528">
    <property type="entry name" value="TEL2_C_sf"/>
</dbReference>